<evidence type="ECO:0000313" key="2">
    <source>
        <dbReference type="EMBL" id="MBB6690966.1"/>
    </source>
</evidence>
<gene>
    <name evidence="2" type="ORF">H7B90_06060</name>
</gene>
<dbReference type="RefSeq" id="WP_185134954.1">
    <property type="nucleotide sequence ID" value="NZ_JACJVR010000019.1"/>
</dbReference>
<evidence type="ECO:0000256" key="1">
    <source>
        <dbReference type="SAM" id="SignalP"/>
    </source>
</evidence>
<sequence length="227" mass="26174">MKKKIIMGCLVLTLSTMATSVSADALKYKNLPARDLVWDGQQAKVTDVPVVIMDGRTLIPVYLLRAFGYSVSSDGNKVVVTSEDSKYEVAIGIVHSFENFLEEVTVYDQLLLTTSMEMEEEEETPEEKMKFVSSEWEAILRNYDEKVKLLNQLHVNFETNRSVFKESDKMIDAFRQTTAAWFTYAKERTKESKRIFLKEIQEAHSCTRQTQQAVDEIFNKSMVRMDH</sequence>
<proteinExistence type="predicted"/>
<keyword evidence="3" id="KW-1185">Reference proteome</keyword>
<dbReference type="AlphaFoldDB" id="A0A841TRN9"/>
<dbReference type="EMBL" id="JACJVR010000019">
    <property type="protein sequence ID" value="MBB6690966.1"/>
    <property type="molecule type" value="Genomic_DNA"/>
</dbReference>
<evidence type="ECO:0008006" key="4">
    <source>
        <dbReference type="Google" id="ProtNLM"/>
    </source>
</evidence>
<organism evidence="2 3">
    <name type="scientific">Cohnella xylanilytica</name>
    <dbReference type="NCBI Taxonomy" id="557555"/>
    <lineage>
        <taxon>Bacteria</taxon>
        <taxon>Bacillati</taxon>
        <taxon>Bacillota</taxon>
        <taxon>Bacilli</taxon>
        <taxon>Bacillales</taxon>
        <taxon>Paenibacillaceae</taxon>
        <taxon>Cohnella</taxon>
    </lineage>
</organism>
<dbReference type="Proteomes" id="UP000553776">
    <property type="component" value="Unassembled WGS sequence"/>
</dbReference>
<protein>
    <recommendedName>
        <fullName evidence="4">Copper amine oxidase-like protein</fullName>
    </recommendedName>
</protein>
<accession>A0A841TRN9</accession>
<keyword evidence="1" id="KW-0732">Signal</keyword>
<feature type="chain" id="PRO_5033023239" description="Copper amine oxidase-like protein" evidence="1">
    <location>
        <begin position="24"/>
        <end position="227"/>
    </location>
</feature>
<name>A0A841TRN9_9BACL</name>
<comment type="caution">
    <text evidence="2">The sequence shown here is derived from an EMBL/GenBank/DDBJ whole genome shotgun (WGS) entry which is preliminary data.</text>
</comment>
<evidence type="ECO:0000313" key="3">
    <source>
        <dbReference type="Proteomes" id="UP000553776"/>
    </source>
</evidence>
<feature type="signal peptide" evidence="1">
    <location>
        <begin position="1"/>
        <end position="23"/>
    </location>
</feature>
<reference evidence="2 3" key="1">
    <citation type="submission" date="2020-08" db="EMBL/GenBank/DDBJ databases">
        <title>Cohnella phylogeny.</title>
        <authorList>
            <person name="Dunlap C."/>
        </authorList>
    </citation>
    <scope>NUCLEOTIDE SEQUENCE [LARGE SCALE GENOMIC DNA]</scope>
    <source>
        <strain evidence="2 3">DSM 25239</strain>
    </source>
</reference>